<dbReference type="PANTHER" id="PTHR12147">
    <property type="entry name" value="METALLOPEPTIDASE M28 FAMILY MEMBER"/>
    <property type="match status" value="1"/>
</dbReference>
<evidence type="ECO:0000259" key="1">
    <source>
        <dbReference type="Pfam" id="PF04389"/>
    </source>
</evidence>
<proteinExistence type="predicted"/>
<dbReference type="InterPro" id="IPR007484">
    <property type="entry name" value="Peptidase_M28"/>
</dbReference>
<dbReference type="PANTHER" id="PTHR12147:SF26">
    <property type="entry name" value="PEPTIDASE M28 DOMAIN-CONTAINING PROTEIN"/>
    <property type="match status" value="1"/>
</dbReference>
<dbReference type="Pfam" id="PF04389">
    <property type="entry name" value="Peptidase_M28"/>
    <property type="match status" value="1"/>
</dbReference>
<evidence type="ECO:0000313" key="2">
    <source>
        <dbReference type="EMBL" id="GGF28411.1"/>
    </source>
</evidence>
<name>A0ABQ1UYC8_9BACT</name>
<feature type="domain" description="Peptidase M28" evidence="1">
    <location>
        <begin position="95"/>
        <end position="291"/>
    </location>
</feature>
<dbReference type="SUPFAM" id="SSF53187">
    <property type="entry name" value="Zn-dependent exopeptidases"/>
    <property type="match status" value="1"/>
</dbReference>
<keyword evidence="2" id="KW-0645">Protease</keyword>
<keyword evidence="3" id="KW-1185">Reference proteome</keyword>
<keyword evidence="2" id="KW-0378">Hydrolase</keyword>
<accession>A0ABQ1UYC8</accession>
<reference evidence="3" key="1">
    <citation type="journal article" date="2019" name="Int. J. Syst. Evol. Microbiol.">
        <title>The Global Catalogue of Microorganisms (GCM) 10K type strain sequencing project: providing services to taxonomists for standard genome sequencing and annotation.</title>
        <authorList>
            <consortium name="The Broad Institute Genomics Platform"/>
            <consortium name="The Broad Institute Genome Sequencing Center for Infectious Disease"/>
            <person name="Wu L."/>
            <person name="Ma J."/>
        </authorList>
    </citation>
    <scope>NUCLEOTIDE SEQUENCE [LARGE SCALE GENOMIC DNA]</scope>
    <source>
        <strain evidence="3">CGMCC 1.15407</strain>
    </source>
</reference>
<dbReference type="EMBL" id="BMIU01000006">
    <property type="protein sequence ID" value="GGF28411.1"/>
    <property type="molecule type" value="Genomic_DNA"/>
</dbReference>
<dbReference type="GO" id="GO:0004177">
    <property type="term" value="F:aminopeptidase activity"/>
    <property type="evidence" value="ECO:0007669"/>
    <property type="project" value="UniProtKB-KW"/>
</dbReference>
<sequence length="302" mass="33732">MHNPLRMPKIIIFMLFILSPLCVSGQRIDRSQLMEDFQFLASDALAGRAPLTEGSMKARTLIRSRFDALGMTSQYDDFTQFFSFGDNKKIENAANIVGFIPGTVSEKIIVITAHYDHLGVIDGKIYNGADDNASGTAALLAMAAYFSENRPAHSMIFAALDAEEMGLQGAKALVRDFPFPLDQIILNVNMDMVSRSDKNEIFACGTHHYPKLKPMLEEAADDSKVNLKFGHDLPDTGHDDWTSASDHAPFHAKGIPFVYFGVEDHPDYHRDTDTFDKVNQDFYFQVVQLIINSVLKMDEGII</sequence>
<gene>
    <name evidence="2" type="ORF">GCM10011339_15790</name>
</gene>
<organism evidence="2 3">
    <name type="scientific">Echinicola rosea</name>
    <dbReference type="NCBI Taxonomy" id="1807691"/>
    <lineage>
        <taxon>Bacteria</taxon>
        <taxon>Pseudomonadati</taxon>
        <taxon>Bacteroidota</taxon>
        <taxon>Cytophagia</taxon>
        <taxon>Cytophagales</taxon>
        <taxon>Cyclobacteriaceae</taxon>
        <taxon>Echinicola</taxon>
    </lineage>
</organism>
<comment type="caution">
    <text evidence="2">The sequence shown here is derived from an EMBL/GenBank/DDBJ whole genome shotgun (WGS) entry which is preliminary data.</text>
</comment>
<keyword evidence="2" id="KW-0031">Aminopeptidase</keyword>
<protein>
    <submittedName>
        <fullName evidence="2">Aminopeptidase</fullName>
    </submittedName>
</protein>
<evidence type="ECO:0000313" key="3">
    <source>
        <dbReference type="Proteomes" id="UP000647339"/>
    </source>
</evidence>
<dbReference type="Proteomes" id="UP000647339">
    <property type="component" value="Unassembled WGS sequence"/>
</dbReference>
<dbReference type="InterPro" id="IPR045175">
    <property type="entry name" value="M28_fam"/>
</dbReference>
<dbReference type="Gene3D" id="3.40.630.10">
    <property type="entry name" value="Zn peptidases"/>
    <property type="match status" value="1"/>
</dbReference>